<dbReference type="AlphaFoldDB" id="A0A177DPL9"/>
<dbReference type="RefSeq" id="XP_018386353.1">
    <property type="nucleotide sequence ID" value="XM_018524895.1"/>
</dbReference>
<keyword evidence="2" id="KW-1185">Reference proteome</keyword>
<dbReference type="VEuPathDB" id="FungiDB:CC77DRAFT_1019745"/>
<evidence type="ECO:0000313" key="1">
    <source>
        <dbReference type="EMBL" id="OAG20932.1"/>
    </source>
</evidence>
<organism evidence="1 2">
    <name type="scientific">Alternaria alternata</name>
    <name type="common">Alternaria rot fungus</name>
    <name type="synonym">Torula alternata</name>
    <dbReference type="NCBI Taxonomy" id="5599"/>
    <lineage>
        <taxon>Eukaryota</taxon>
        <taxon>Fungi</taxon>
        <taxon>Dikarya</taxon>
        <taxon>Ascomycota</taxon>
        <taxon>Pezizomycotina</taxon>
        <taxon>Dothideomycetes</taxon>
        <taxon>Pleosporomycetidae</taxon>
        <taxon>Pleosporales</taxon>
        <taxon>Pleosporineae</taxon>
        <taxon>Pleosporaceae</taxon>
        <taxon>Alternaria</taxon>
        <taxon>Alternaria sect. Alternaria</taxon>
        <taxon>Alternaria alternata complex</taxon>
    </lineage>
</organism>
<sequence length="54" mass="5981">MSLSNNCDEAGCGIIGMCLKCTQQTANLYFTQRQSQFSISFAIPYVFSAMFELA</sequence>
<protein>
    <submittedName>
        <fullName evidence="1">Uncharacterized protein</fullName>
    </submittedName>
</protein>
<dbReference type="EMBL" id="KV441477">
    <property type="protein sequence ID" value="OAG20932.1"/>
    <property type="molecule type" value="Genomic_DNA"/>
</dbReference>
<dbReference type="Proteomes" id="UP000077248">
    <property type="component" value="Unassembled WGS sequence"/>
</dbReference>
<evidence type="ECO:0000313" key="2">
    <source>
        <dbReference type="Proteomes" id="UP000077248"/>
    </source>
</evidence>
<dbReference type="KEGG" id="aalt:CC77DRAFT_1019745"/>
<gene>
    <name evidence="1" type="ORF">CC77DRAFT_1019745</name>
</gene>
<name>A0A177DPL9_ALTAL</name>
<accession>A0A177DPL9</accession>
<reference evidence="1 2" key="1">
    <citation type="submission" date="2016-05" db="EMBL/GenBank/DDBJ databases">
        <title>Comparative analysis of secretome profiles of manganese(II)-oxidizing ascomycete fungi.</title>
        <authorList>
            <consortium name="DOE Joint Genome Institute"/>
            <person name="Zeiner C.A."/>
            <person name="Purvine S.O."/>
            <person name="Zink E.M."/>
            <person name="Wu S."/>
            <person name="Pasa-Tolic L."/>
            <person name="Chaput D.L."/>
            <person name="Haridas S."/>
            <person name="Grigoriev I.V."/>
            <person name="Santelli C.M."/>
            <person name="Hansel C.M."/>
        </authorList>
    </citation>
    <scope>NUCLEOTIDE SEQUENCE [LARGE SCALE GENOMIC DNA]</scope>
    <source>
        <strain evidence="1 2">SRC1lrK2f</strain>
    </source>
</reference>
<proteinExistence type="predicted"/>
<dbReference type="GeneID" id="29110489"/>